<gene>
    <name evidence="3" type="ORF">CR165_13265</name>
</gene>
<sequence length="295" mass="30938">MQPRVAPFSGTDLAVGSGMSRHLSLSGFVQVVVWVLLLLPSVSMAATVSCREAIVQAERDYNLPPRLLAAIARVESGRRNPATGQVDPYPWTINAEGRGSMFPSRSAGIAAVQELQAGGMRSIDVGCMQINLRHHPRAFASLEEAFDPLANARYAARFLRELMDAKQDWHRAAASYHSQNPQFGEPYLAKVLAAWEDEKRLPDAAPAMGLAQAAPPAGQGAVGGGFFLGAGEGTARGLAAYRAAPVPVAGASRRVVQAASVVAPPKGAPSAAAPQPVPRALPFFFLASSPAPAAN</sequence>
<dbReference type="AlphaFoldDB" id="A0A2U1V2W0"/>
<accession>A0A2U1V2W0</accession>
<dbReference type="Proteomes" id="UP000245048">
    <property type="component" value="Unassembled WGS sequence"/>
</dbReference>
<dbReference type="Pfam" id="PF01464">
    <property type="entry name" value="SLT"/>
    <property type="match status" value="1"/>
</dbReference>
<feature type="domain" description="Transglycosylase SLT" evidence="2">
    <location>
        <begin position="53"/>
        <end position="178"/>
    </location>
</feature>
<evidence type="ECO:0000313" key="3">
    <source>
        <dbReference type="EMBL" id="PWC28258.1"/>
    </source>
</evidence>
<evidence type="ECO:0000259" key="2">
    <source>
        <dbReference type="Pfam" id="PF01464"/>
    </source>
</evidence>
<dbReference type="InterPro" id="IPR023346">
    <property type="entry name" value="Lysozyme-like_dom_sf"/>
</dbReference>
<proteinExistence type="inferred from homology"/>
<name>A0A2U1V2W0_9PROT</name>
<dbReference type="EMBL" id="PDOA01000008">
    <property type="protein sequence ID" value="PWC28258.1"/>
    <property type="molecule type" value="Genomic_DNA"/>
</dbReference>
<comment type="caution">
    <text evidence="3">The sequence shown here is derived from an EMBL/GenBank/DDBJ whole genome shotgun (WGS) entry which is preliminary data.</text>
</comment>
<dbReference type="OrthoDB" id="5945995at2"/>
<organism evidence="3 4">
    <name type="scientific">Teichococcus aestuarii</name>
    <dbReference type="NCBI Taxonomy" id="568898"/>
    <lineage>
        <taxon>Bacteria</taxon>
        <taxon>Pseudomonadati</taxon>
        <taxon>Pseudomonadota</taxon>
        <taxon>Alphaproteobacteria</taxon>
        <taxon>Acetobacterales</taxon>
        <taxon>Roseomonadaceae</taxon>
        <taxon>Roseomonas</taxon>
    </lineage>
</organism>
<reference evidence="4" key="1">
    <citation type="submission" date="2017-10" db="EMBL/GenBank/DDBJ databases">
        <authorList>
            <person name="Toshchakov S.V."/>
            <person name="Goeva M.A."/>
        </authorList>
    </citation>
    <scope>NUCLEOTIDE SEQUENCE [LARGE SCALE GENOMIC DNA]</scope>
    <source>
        <strain evidence="4">JR1/69-1-13</strain>
    </source>
</reference>
<comment type="similarity">
    <text evidence="1">Belongs to the virb1 family.</text>
</comment>
<evidence type="ECO:0000313" key="4">
    <source>
        <dbReference type="Proteomes" id="UP000245048"/>
    </source>
</evidence>
<dbReference type="CDD" id="cd13400">
    <property type="entry name" value="LT_IagB-like"/>
    <property type="match status" value="1"/>
</dbReference>
<dbReference type="Gene3D" id="1.10.530.10">
    <property type="match status" value="1"/>
</dbReference>
<keyword evidence="4" id="KW-1185">Reference proteome</keyword>
<dbReference type="InterPro" id="IPR008258">
    <property type="entry name" value="Transglycosylase_SLT_dom_1"/>
</dbReference>
<protein>
    <recommendedName>
        <fullName evidence="2">Transglycosylase SLT domain-containing protein</fullName>
    </recommendedName>
</protein>
<evidence type="ECO:0000256" key="1">
    <source>
        <dbReference type="ARBA" id="ARBA00009387"/>
    </source>
</evidence>
<dbReference type="SUPFAM" id="SSF53955">
    <property type="entry name" value="Lysozyme-like"/>
    <property type="match status" value="1"/>
</dbReference>